<dbReference type="GO" id="GO:0031123">
    <property type="term" value="P:RNA 3'-end processing"/>
    <property type="evidence" value="ECO:0007669"/>
    <property type="project" value="TreeGrafter"/>
</dbReference>
<dbReference type="PANTHER" id="PTHR12271:SF40">
    <property type="entry name" value="POLY(A) RNA POLYMERASE GLD2"/>
    <property type="match status" value="1"/>
</dbReference>
<keyword evidence="1" id="KW-0175">Coiled coil</keyword>
<feature type="domain" description="Poly(A) RNA polymerase mitochondrial-like central palm" evidence="3">
    <location>
        <begin position="479"/>
        <end position="616"/>
    </location>
</feature>
<accession>A0AAD1Y7X2</accession>
<name>A0AAD1Y7X2_EUPCR</name>
<dbReference type="Proteomes" id="UP001295684">
    <property type="component" value="Unassembled WGS sequence"/>
</dbReference>
<feature type="region of interest" description="Disordered" evidence="2">
    <location>
        <begin position="171"/>
        <end position="190"/>
    </location>
</feature>
<dbReference type="InterPro" id="IPR054708">
    <property type="entry name" value="MTPAP-like_central"/>
</dbReference>
<evidence type="ECO:0000256" key="2">
    <source>
        <dbReference type="SAM" id="MobiDB-lite"/>
    </source>
</evidence>
<dbReference type="CDD" id="cd05402">
    <property type="entry name" value="NT_PAP_TUTase"/>
    <property type="match status" value="1"/>
</dbReference>
<dbReference type="EMBL" id="CAMPGE010028601">
    <property type="protein sequence ID" value="CAI2386114.1"/>
    <property type="molecule type" value="Genomic_DNA"/>
</dbReference>
<evidence type="ECO:0000313" key="4">
    <source>
        <dbReference type="EMBL" id="CAI2386114.1"/>
    </source>
</evidence>
<gene>
    <name evidence="4" type="ORF">ECRASSUSDP1_LOCUS27717</name>
</gene>
<dbReference type="PANTHER" id="PTHR12271">
    <property type="entry name" value="POLY A POLYMERASE CID PAP -RELATED"/>
    <property type="match status" value="1"/>
</dbReference>
<evidence type="ECO:0000313" key="5">
    <source>
        <dbReference type="Proteomes" id="UP001295684"/>
    </source>
</evidence>
<dbReference type="GO" id="GO:0016779">
    <property type="term" value="F:nucleotidyltransferase activity"/>
    <property type="evidence" value="ECO:0007669"/>
    <property type="project" value="TreeGrafter"/>
</dbReference>
<dbReference type="SUPFAM" id="SSF81301">
    <property type="entry name" value="Nucleotidyltransferase"/>
    <property type="match status" value="1"/>
</dbReference>
<dbReference type="Gene3D" id="3.30.460.10">
    <property type="entry name" value="Beta Polymerase, domain 2"/>
    <property type="match status" value="1"/>
</dbReference>
<organism evidence="4 5">
    <name type="scientific">Euplotes crassus</name>
    <dbReference type="NCBI Taxonomy" id="5936"/>
    <lineage>
        <taxon>Eukaryota</taxon>
        <taxon>Sar</taxon>
        <taxon>Alveolata</taxon>
        <taxon>Ciliophora</taxon>
        <taxon>Intramacronucleata</taxon>
        <taxon>Spirotrichea</taxon>
        <taxon>Hypotrichia</taxon>
        <taxon>Euplotida</taxon>
        <taxon>Euplotidae</taxon>
        <taxon>Moneuplotes</taxon>
    </lineage>
</organism>
<dbReference type="Gene3D" id="1.10.1410.10">
    <property type="match status" value="1"/>
</dbReference>
<proteinExistence type="predicted"/>
<evidence type="ECO:0000256" key="1">
    <source>
        <dbReference type="SAM" id="Coils"/>
    </source>
</evidence>
<protein>
    <recommendedName>
        <fullName evidence="3">Poly(A) RNA polymerase mitochondrial-like central palm domain-containing protein</fullName>
    </recommendedName>
</protein>
<comment type="caution">
    <text evidence="4">The sequence shown here is derived from an EMBL/GenBank/DDBJ whole genome shotgun (WGS) entry which is preliminary data.</text>
</comment>
<sequence>MEEIQKKFDYLFQATEETRIEFMPEFLYFMKLVDICPPAEMLKSFELFAKAATFVNSEDYVRIYHSHDLKRNLQKRVISNPIVKVLREEFDSVDDKVFSTINYMIKVSDGDLTVLRKFEITSCLQENEAKIRQKFRTLFEENPNDVDYIEKYFRADVKELEKLVEEKMPKKHPKIEVKQPSPKKKDEESEFQLTEEELQKFELIPELRSRSKLLRYFRKKSIPKFMLYLKGVQIMVNSIYNHGEEVARFFFLNPVKCTCIGHQIPTEEGKEVKTGSRALQIEKIVHSCNEQRMKINDLQNFIFQNTRYLLLNYPDFGKEFELIEETLIEILDRSVLWLDSKRLLMEKLEILKKWKSIEVPQEKIDAIVEKYSKRYDEVVINRDTYRSPDKKGEEKKYKYLEKVNTDCDNGPDDNIITPKRLMDPFSSVDTKIHFSLPNDMLYYYSKNEEIGRLLDDPMKIGLLSLGDIIEDVFHYNYSLEKESQKIVNVNQTIERLTKAIMNIQEDGKPLIKEKFGEFVVEPFGSSVNGIFMHSKENKSDLDLALNFYYNPALDKEEVLNAIIPAIHAVSGKKFELVLDSKVPIFKYTDLVTGEECDLGVNGVLGVSNSKLIRTYLSIDQRCHKMAYFIKFWLKHWRLIGADNGYISSYAIQLMIIAFCQGGIDPPLLPNLQEYDKEEKKHYKYYLSRTSNDVFQANCYFISKYESLLEKMHKNHGVNKLSTAELVYKFFEFYSNEEIYEKLIDIKSGGFIPKLNKEDQVAFSILDPFQVEHNPGQSLKSHSLSYKTTVTKFEDLCQRVQEGRVIFDKVT</sequence>
<dbReference type="SUPFAM" id="SSF81631">
    <property type="entry name" value="PAP/OAS1 substrate-binding domain"/>
    <property type="match status" value="1"/>
</dbReference>
<evidence type="ECO:0000259" key="3">
    <source>
        <dbReference type="Pfam" id="PF22600"/>
    </source>
</evidence>
<feature type="coiled-coil region" evidence="1">
    <location>
        <begin position="479"/>
        <end position="506"/>
    </location>
</feature>
<reference evidence="4" key="1">
    <citation type="submission" date="2023-07" db="EMBL/GenBank/DDBJ databases">
        <authorList>
            <consortium name="AG Swart"/>
            <person name="Singh M."/>
            <person name="Singh A."/>
            <person name="Seah K."/>
            <person name="Emmerich C."/>
        </authorList>
    </citation>
    <scope>NUCLEOTIDE SEQUENCE</scope>
    <source>
        <strain evidence="4">DP1</strain>
    </source>
</reference>
<dbReference type="AlphaFoldDB" id="A0AAD1Y7X2"/>
<dbReference type="InterPro" id="IPR043519">
    <property type="entry name" value="NT_sf"/>
</dbReference>
<dbReference type="Pfam" id="PF22600">
    <property type="entry name" value="MTPAP-like_central"/>
    <property type="match status" value="1"/>
</dbReference>
<keyword evidence="5" id="KW-1185">Reference proteome</keyword>